<dbReference type="EMBL" id="GEDG01019827">
    <property type="protein sequence ID" value="JAP19616.1"/>
    <property type="molecule type" value="Transcribed_RNA"/>
</dbReference>
<proteinExistence type="predicted"/>
<accession>A0A0V0HI69</accession>
<organism evidence="1">
    <name type="scientific">Solanum chacoense</name>
    <name type="common">Chaco potato</name>
    <dbReference type="NCBI Taxonomy" id="4108"/>
    <lineage>
        <taxon>Eukaryota</taxon>
        <taxon>Viridiplantae</taxon>
        <taxon>Streptophyta</taxon>
        <taxon>Embryophyta</taxon>
        <taxon>Tracheophyta</taxon>
        <taxon>Spermatophyta</taxon>
        <taxon>Magnoliopsida</taxon>
        <taxon>eudicotyledons</taxon>
        <taxon>Gunneridae</taxon>
        <taxon>Pentapetalae</taxon>
        <taxon>asterids</taxon>
        <taxon>lamiids</taxon>
        <taxon>Solanales</taxon>
        <taxon>Solanaceae</taxon>
        <taxon>Solanoideae</taxon>
        <taxon>Solaneae</taxon>
        <taxon>Solanum</taxon>
    </lineage>
</organism>
<protein>
    <submittedName>
        <fullName evidence="1">Putative ovule protein</fullName>
    </submittedName>
</protein>
<evidence type="ECO:0000313" key="1">
    <source>
        <dbReference type="EMBL" id="JAP19616.1"/>
    </source>
</evidence>
<sequence length="69" mass="7706">MQAICCGSINLAITAFNHSSSTLENNLYILPIRLIGLKSLNSLAPFFFGMRVMKVALRLLSNLLCSWKF</sequence>
<name>A0A0V0HI69_SOLCH</name>
<reference evidence="1" key="1">
    <citation type="submission" date="2015-12" db="EMBL/GenBank/DDBJ databases">
        <title>Gene expression during late stages of embryo sac development: a critical building block for successful pollen-pistil interactions.</title>
        <authorList>
            <person name="Liu Y."/>
            <person name="Joly V."/>
            <person name="Sabar M."/>
            <person name="Matton D.P."/>
        </authorList>
    </citation>
    <scope>NUCLEOTIDE SEQUENCE</scope>
</reference>
<dbReference type="AlphaFoldDB" id="A0A0V0HI69"/>